<feature type="transmembrane region" description="Helical" evidence="1">
    <location>
        <begin position="6"/>
        <end position="26"/>
    </location>
</feature>
<accession>A0A1H6SKY3</accession>
<dbReference type="EMBL" id="FNYH01000007">
    <property type="protein sequence ID" value="SEI68573.1"/>
    <property type="molecule type" value="Genomic_DNA"/>
</dbReference>
<evidence type="ECO:0000313" key="3">
    <source>
        <dbReference type="Proteomes" id="UP000242999"/>
    </source>
</evidence>
<keyword evidence="1" id="KW-0812">Transmembrane</keyword>
<evidence type="ECO:0000256" key="1">
    <source>
        <dbReference type="SAM" id="Phobius"/>
    </source>
</evidence>
<dbReference type="RefSeq" id="WP_093309871.1">
    <property type="nucleotide sequence ID" value="NZ_FNYH01000007.1"/>
</dbReference>
<keyword evidence="1" id="KW-0472">Membrane</keyword>
<feature type="transmembrane region" description="Helical" evidence="1">
    <location>
        <begin position="70"/>
        <end position="87"/>
    </location>
</feature>
<gene>
    <name evidence="2" type="ORF">SAMN05421831_107107</name>
</gene>
<organism evidence="2 3">
    <name type="scientific">Allopseudospirillum japonicum</name>
    <dbReference type="NCBI Taxonomy" id="64971"/>
    <lineage>
        <taxon>Bacteria</taxon>
        <taxon>Pseudomonadati</taxon>
        <taxon>Pseudomonadota</taxon>
        <taxon>Gammaproteobacteria</taxon>
        <taxon>Oceanospirillales</taxon>
        <taxon>Oceanospirillaceae</taxon>
        <taxon>Allopseudospirillum</taxon>
    </lineage>
</organism>
<reference evidence="3" key="1">
    <citation type="submission" date="2016-10" db="EMBL/GenBank/DDBJ databases">
        <authorList>
            <person name="Varghese N."/>
            <person name="Submissions S."/>
        </authorList>
    </citation>
    <scope>NUCLEOTIDE SEQUENCE [LARGE SCALE GENOMIC DNA]</scope>
    <source>
        <strain evidence="3">DSM 7165</strain>
    </source>
</reference>
<dbReference type="STRING" id="64971.SAMN05421831_107107"/>
<sequence>MYNDVTYGMWLPAFGFLFWILNQFFIKGLLERLSCLIPSARRSTQEDYPYWSAVFAGVGATFVIAPADTVKVVIILAILAILVSTIMKRAMRNLG</sequence>
<keyword evidence="1" id="KW-1133">Transmembrane helix</keyword>
<evidence type="ECO:0000313" key="2">
    <source>
        <dbReference type="EMBL" id="SEI68573.1"/>
    </source>
</evidence>
<name>A0A1H6SKY3_9GAMM</name>
<protein>
    <submittedName>
        <fullName evidence="2">Uncharacterized protein</fullName>
    </submittedName>
</protein>
<dbReference type="AlphaFoldDB" id="A0A1H6SKY3"/>
<keyword evidence="3" id="KW-1185">Reference proteome</keyword>
<proteinExistence type="predicted"/>
<dbReference type="Proteomes" id="UP000242999">
    <property type="component" value="Unassembled WGS sequence"/>
</dbReference>